<dbReference type="Proteomes" id="UP001142489">
    <property type="component" value="Unassembled WGS sequence"/>
</dbReference>
<protein>
    <recommendedName>
        <fullName evidence="2">Pellino FHA domain-containing protein</fullName>
    </recommendedName>
</protein>
<evidence type="ECO:0000259" key="2">
    <source>
        <dbReference type="Pfam" id="PF04710"/>
    </source>
</evidence>
<feature type="domain" description="Pellino FHA" evidence="2">
    <location>
        <begin position="2"/>
        <end position="53"/>
    </location>
</feature>
<accession>A0A9Q0Y317</accession>
<dbReference type="GO" id="GO:0070534">
    <property type="term" value="P:protein K63-linked ubiquitination"/>
    <property type="evidence" value="ECO:0007669"/>
    <property type="project" value="TreeGrafter"/>
</dbReference>
<keyword evidence="4" id="KW-1185">Reference proteome</keyword>
<dbReference type="EMBL" id="JAPFRF010000002">
    <property type="protein sequence ID" value="KAJ7341474.1"/>
    <property type="molecule type" value="Genomic_DNA"/>
</dbReference>
<gene>
    <name evidence="3" type="ORF">JRQ81_005610</name>
</gene>
<evidence type="ECO:0000313" key="4">
    <source>
        <dbReference type="Proteomes" id="UP001142489"/>
    </source>
</evidence>
<dbReference type="Pfam" id="PF04710">
    <property type="entry name" value="Pellino_FHA"/>
    <property type="match status" value="1"/>
</dbReference>
<dbReference type="GO" id="GO:0008592">
    <property type="term" value="P:regulation of Toll signaling pathway"/>
    <property type="evidence" value="ECO:0007669"/>
    <property type="project" value="InterPro"/>
</dbReference>
<comment type="caution">
    <text evidence="3">The sequence shown here is derived from an EMBL/GenBank/DDBJ whole genome shotgun (WGS) entry which is preliminary data.</text>
</comment>
<feature type="region of interest" description="Disordered" evidence="1">
    <location>
        <begin position="149"/>
        <end position="168"/>
    </location>
</feature>
<dbReference type="InterPro" id="IPR048334">
    <property type="entry name" value="Pellino_FHA"/>
</dbReference>
<dbReference type="AlphaFoldDB" id="A0A9Q0Y317"/>
<sequence length="168" mass="17893">MNGVLVMHPSDGFSKYSTPGVWHKISMCGNVYTLQDSHSAQQWGKLVRWEAEVGPLGCGRGCPILQKNRISRVGPAPRGPRHLPALATSSRNRAVRLRGLLFLHLVTSFSRCQVDRVKCAAGWLPDQSMRGHPAVLDLGGPPVYPQSAAAGGAAAGDQCHPPTVPGGL</sequence>
<dbReference type="OrthoDB" id="8801906at2759"/>
<dbReference type="PANTHER" id="PTHR12098">
    <property type="entry name" value="E3 UBIQUITIN-PROTEIN LIGASE PELLINO-RELATED"/>
    <property type="match status" value="1"/>
</dbReference>
<dbReference type="GO" id="GO:0061630">
    <property type="term" value="F:ubiquitin protein ligase activity"/>
    <property type="evidence" value="ECO:0007669"/>
    <property type="project" value="InterPro"/>
</dbReference>
<dbReference type="PANTHER" id="PTHR12098:SF9">
    <property type="entry name" value="E3 UBIQUITIN-PROTEIN LIGASE PELLINO HOMOLOG 3"/>
    <property type="match status" value="1"/>
</dbReference>
<dbReference type="InterPro" id="IPR006800">
    <property type="entry name" value="Pellino_fam"/>
</dbReference>
<organism evidence="3 4">
    <name type="scientific">Phrynocephalus forsythii</name>
    <dbReference type="NCBI Taxonomy" id="171643"/>
    <lineage>
        <taxon>Eukaryota</taxon>
        <taxon>Metazoa</taxon>
        <taxon>Chordata</taxon>
        <taxon>Craniata</taxon>
        <taxon>Vertebrata</taxon>
        <taxon>Euteleostomi</taxon>
        <taxon>Lepidosauria</taxon>
        <taxon>Squamata</taxon>
        <taxon>Bifurcata</taxon>
        <taxon>Unidentata</taxon>
        <taxon>Episquamata</taxon>
        <taxon>Toxicofera</taxon>
        <taxon>Iguania</taxon>
        <taxon>Acrodonta</taxon>
        <taxon>Agamidae</taxon>
        <taxon>Agaminae</taxon>
        <taxon>Phrynocephalus</taxon>
    </lineage>
</organism>
<reference evidence="3" key="1">
    <citation type="journal article" date="2023" name="DNA Res.">
        <title>Chromosome-level genome assembly of Phrynocephalus forsythii using third-generation DNA sequencing and Hi-C analysis.</title>
        <authorList>
            <person name="Qi Y."/>
            <person name="Zhao W."/>
            <person name="Zhao Y."/>
            <person name="Niu C."/>
            <person name="Cao S."/>
            <person name="Zhang Y."/>
        </authorList>
    </citation>
    <scope>NUCLEOTIDE SEQUENCE</scope>
    <source>
        <tissue evidence="3">Muscle</tissue>
    </source>
</reference>
<evidence type="ECO:0000313" key="3">
    <source>
        <dbReference type="EMBL" id="KAJ7341474.1"/>
    </source>
</evidence>
<name>A0A9Q0Y317_9SAUR</name>
<evidence type="ECO:0000256" key="1">
    <source>
        <dbReference type="SAM" id="MobiDB-lite"/>
    </source>
</evidence>
<proteinExistence type="predicted"/>